<keyword evidence="2" id="KW-0677">Repeat</keyword>
<dbReference type="InterPro" id="IPR048720">
    <property type="entry name" value="PROPPIN"/>
</dbReference>
<dbReference type="Pfam" id="PF21032">
    <property type="entry name" value="PROPPIN"/>
    <property type="match status" value="1"/>
</dbReference>
<dbReference type="EMBL" id="OX465084">
    <property type="protein sequence ID" value="CAI9297129.1"/>
    <property type="molecule type" value="Genomic_DNA"/>
</dbReference>
<evidence type="ECO:0008006" key="7">
    <source>
        <dbReference type="Google" id="ProtNLM"/>
    </source>
</evidence>
<comment type="similarity">
    <text evidence="3">Belongs to the WD repeat PROPPIN family.</text>
</comment>
<sequence length="298" mass="33358">MDPSKDYIDLSSINSIDVVSDSSHVETLSSSEEMSVISSDHLVVRFMNQNGTQSYNIDGIANVLLALDRIEQNEELTYKREESSDQASNKGGFGGRIGIFHRGFENGSGIRIVEMLFRCNILVLVGGGSQPQYPLNKKISVYNFTDLKLLQSIETFVNPKGLCDVSQASGSFVLVCLRLRKGQVRVDHYALKRTKFILAHDSRITCFALSQNGNMIATTSNKGTLVRIFSIHDGSLLQEILFGFLYIVNLGIILFVYVDDSMDDIVEIPIRLEWNDEFQFCWNRMTNSNSIGITEVDA</sequence>
<feature type="transmembrane region" description="Helical" evidence="4">
    <location>
        <begin position="240"/>
        <end position="258"/>
    </location>
</feature>
<evidence type="ECO:0000256" key="3">
    <source>
        <dbReference type="ARBA" id="ARBA00025740"/>
    </source>
</evidence>
<accession>A0AA36EIB9</accession>
<organism evidence="5 6">
    <name type="scientific">Lactuca saligna</name>
    <name type="common">Willowleaf lettuce</name>
    <dbReference type="NCBI Taxonomy" id="75948"/>
    <lineage>
        <taxon>Eukaryota</taxon>
        <taxon>Viridiplantae</taxon>
        <taxon>Streptophyta</taxon>
        <taxon>Embryophyta</taxon>
        <taxon>Tracheophyta</taxon>
        <taxon>Spermatophyta</taxon>
        <taxon>Magnoliopsida</taxon>
        <taxon>eudicotyledons</taxon>
        <taxon>Gunneridae</taxon>
        <taxon>Pentapetalae</taxon>
        <taxon>asterids</taxon>
        <taxon>campanulids</taxon>
        <taxon>Asterales</taxon>
        <taxon>Asteraceae</taxon>
        <taxon>Cichorioideae</taxon>
        <taxon>Cichorieae</taxon>
        <taxon>Lactucinae</taxon>
        <taxon>Lactuca</taxon>
    </lineage>
</organism>
<dbReference type="InterPro" id="IPR036322">
    <property type="entry name" value="WD40_repeat_dom_sf"/>
</dbReference>
<name>A0AA36EIB9_LACSI</name>
<dbReference type="PANTHER" id="PTHR11227">
    <property type="entry name" value="WD-REPEAT PROTEIN INTERACTING WITH PHOSPHOINOSIDES WIPI -RELATED"/>
    <property type="match status" value="1"/>
</dbReference>
<gene>
    <name evidence="5" type="ORF">LSALG_LOCUS35963</name>
</gene>
<evidence type="ECO:0000256" key="4">
    <source>
        <dbReference type="SAM" id="Phobius"/>
    </source>
</evidence>
<dbReference type="Gene3D" id="2.130.10.10">
    <property type="entry name" value="YVTN repeat-like/Quinoprotein amine dehydrogenase"/>
    <property type="match status" value="1"/>
</dbReference>
<keyword evidence="4" id="KW-0472">Membrane</keyword>
<keyword evidence="6" id="KW-1185">Reference proteome</keyword>
<evidence type="ECO:0000256" key="1">
    <source>
        <dbReference type="ARBA" id="ARBA00022574"/>
    </source>
</evidence>
<dbReference type="InterPro" id="IPR015943">
    <property type="entry name" value="WD40/YVTN_repeat-like_dom_sf"/>
</dbReference>
<proteinExistence type="inferred from homology"/>
<dbReference type="Proteomes" id="UP001177003">
    <property type="component" value="Chromosome 8"/>
</dbReference>
<keyword evidence="1" id="KW-0853">WD repeat</keyword>
<dbReference type="SUPFAM" id="SSF50978">
    <property type="entry name" value="WD40 repeat-like"/>
    <property type="match status" value="1"/>
</dbReference>
<evidence type="ECO:0000256" key="2">
    <source>
        <dbReference type="ARBA" id="ARBA00022737"/>
    </source>
</evidence>
<protein>
    <recommendedName>
        <fullName evidence="7">Autophagy-related protein 18a</fullName>
    </recommendedName>
</protein>
<evidence type="ECO:0000313" key="5">
    <source>
        <dbReference type="EMBL" id="CAI9297129.1"/>
    </source>
</evidence>
<reference evidence="5" key="1">
    <citation type="submission" date="2023-04" db="EMBL/GenBank/DDBJ databases">
        <authorList>
            <person name="Vijverberg K."/>
            <person name="Xiong W."/>
            <person name="Schranz E."/>
        </authorList>
    </citation>
    <scope>NUCLEOTIDE SEQUENCE</scope>
</reference>
<evidence type="ECO:0000313" key="6">
    <source>
        <dbReference type="Proteomes" id="UP001177003"/>
    </source>
</evidence>
<dbReference type="AlphaFoldDB" id="A0AA36EIB9"/>
<keyword evidence="4" id="KW-0812">Transmembrane</keyword>
<keyword evidence="4" id="KW-1133">Transmembrane helix</keyword>